<name>A0ACB8DEZ1_DERSI</name>
<dbReference type="Proteomes" id="UP000821865">
    <property type="component" value="Chromosome 2"/>
</dbReference>
<keyword evidence="2" id="KW-1185">Reference proteome</keyword>
<sequence>MIMHKSLKQVSCSRCRQFLNICQQALDLNGKLIPPEQCEYHNALKKNLVDMASQLSEIMKEKLVSDHRSSVAMKRMSLEVFNFISGSPGSSNV</sequence>
<gene>
    <name evidence="1" type="ORF">HPB49_017760</name>
</gene>
<reference evidence="1" key="1">
    <citation type="submission" date="2020-05" db="EMBL/GenBank/DDBJ databases">
        <title>Large-scale comparative analyses of tick genomes elucidate their genetic diversity and vector capacities.</title>
        <authorList>
            <person name="Jia N."/>
            <person name="Wang J."/>
            <person name="Shi W."/>
            <person name="Du L."/>
            <person name="Sun Y."/>
            <person name="Zhan W."/>
            <person name="Jiang J."/>
            <person name="Wang Q."/>
            <person name="Zhang B."/>
            <person name="Ji P."/>
            <person name="Sakyi L.B."/>
            <person name="Cui X."/>
            <person name="Yuan T."/>
            <person name="Jiang B."/>
            <person name="Yang W."/>
            <person name="Lam T.T.-Y."/>
            <person name="Chang Q."/>
            <person name="Ding S."/>
            <person name="Wang X."/>
            <person name="Zhu J."/>
            <person name="Ruan X."/>
            <person name="Zhao L."/>
            <person name="Wei J."/>
            <person name="Que T."/>
            <person name="Du C."/>
            <person name="Cheng J."/>
            <person name="Dai P."/>
            <person name="Han X."/>
            <person name="Huang E."/>
            <person name="Gao Y."/>
            <person name="Liu J."/>
            <person name="Shao H."/>
            <person name="Ye R."/>
            <person name="Li L."/>
            <person name="Wei W."/>
            <person name="Wang X."/>
            <person name="Wang C."/>
            <person name="Yang T."/>
            <person name="Huo Q."/>
            <person name="Li W."/>
            <person name="Guo W."/>
            <person name="Chen H."/>
            <person name="Zhou L."/>
            <person name="Ni X."/>
            <person name="Tian J."/>
            <person name="Zhou Y."/>
            <person name="Sheng Y."/>
            <person name="Liu T."/>
            <person name="Pan Y."/>
            <person name="Xia L."/>
            <person name="Li J."/>
            <person name="Zhao F."/>
            <person name="Cao W."/>
        </authorList>
    </citation>
    <scope>NUCLEOTIDE SEQUENCE</scope>
    <source>
        <strain evidence="1">Dsil-2018</strain>
    </source>
</reference>
<evidence type="ECO:0000313" key="2">
    <source>
        <dbReference type="Proteomes" id="UP000821865"/>
    </source>
</evidence>
<comment type="caution">
    <text evidence="1">The sequence shown here is derived from an EMBL/GenBank/DDBJ whole genome shotgun (WGS) entry which is preliminary data.</text>
</comment>
<organism evidence="1 2">
    <name type="scientific">Dermacentor silvarum</name>
    <name type="common">Tick</name>
    <dbReference type="NCBI Taxonomy" id="543639"/>
    <lineage>
        <taxon>Eukaryota</taxon>
        <taxon>Metazoa</taxon>
        <taxon>Ecdysozoa</taxon>
        <taxon>Arthropoda</taxon>
        <taxon>Chelicerata</taxon>
        <taxon>Arachnida</taxon>
        <taxon>Acari</taxon>
        <taxon>Parasitiformes</taxon>
        <taxon>Ixodida</taxon>
        <taxon>Ixodoidea</taxon>
        <taxon>Ixodidae</taxon>
        <taxon>Rhipicephalinae</taxon>
        <taxon>Dermacentor</taxon>
    </lineage>
</organism>
<dbReference type="EMBL" id="CM023471">
    <property type="protein sequence ID" value="KAH7966568.1"/>
    <property type="molecule type" value="Genomic_DNA"/>
</dbReference>
<evidence type="ECO:0000313" key="1">
    <source>
        <dbReference type="EMBL" id="KAH7966568.1"/>
    </source>
</evidence>
<accession>A0ACB8DEZ1</accession>
<protein>
    <submittedName>
        <fullName evidence="1">Uncharacterized protein</fullName>
    </submittedName>
</protein>
<proteinExistence type="predicted"/>